<reference evidence="1" key="2">
    <citation type="submission" date="2022-06" db="UniProtKB">
        <authorList>
            <consortium name="EnsemblMetazoa"/>
        </authorList>
    </citation>
    <scope>IDENTIFICATION</scope>
    <source>
        <strain evidence="1">PS312</strain>
    </source>
</reference>
<accession>A0A8R1YTP9</accession>
<evidence type="ECO:0000313" key="1">
    <source>
        <dbReference type="EnsemblMetazoa" id="PPA36042.1"/>
    </source>
</evidence>
<dbReference type="PROSITE" id="PS50234">
    <property type="entry name" value="VWFA"/>
    <property type="match status" value="2"/>
</dbReference>
<sequence>MLLLRTPRQQHSHHGNVALLRGEVERDDVLRRDVLHHLVDELCYKRDEIEKFHSEMILLLLLLASCVRSCKEVNSDCKPFDDTKFTVDQVIADINQTLTESSEYYANYATNMHKFTVGMESRLRADRILLERLLKLQEHHAKQIRTVGKFCNEVVDKTTESEKCKSFMKSGKRCENCSIPIYDEVNMIYTCTKGFAFKVETESRQVRCDFTGPNAKLVYEGSYTSEIYSGELACFPIPPENRQKCAYSCAETARCDEKNNKLECACMHGFIDVSAKFEKPAGSICTKCNNSDPQGTDFVMLYDESISIEDHQNKKMIEFVKEFLAFIDIDNTENGFSLIEFGTLAELRFPLLPKTSSAKIIETLQSNASRYQRGLTNTPDALKIANDEVYAKLPATNRSRVTLLFTDGQPTAYYTAFENVTDFRKMDPEPAREHLMKTAGTTPLLHNEVSDEEKRQIELNVARLATSDIKREVRKMRETYKAQIITIYIGRITEEIDVKMMREITSEDQEISVDNFESSEFYAKQEAKLRTYTVEMESKLRAGKILLERLLKLEEYQRSQSAQHVNRSTIKSRAVAKNVAEFVQHQFTMITTIYDDYNRRQVRCEFSGSGVNMVYEYENNRTSGVYSGNLECHKITSAKPQNCPNICGETAACNDNKRVCGCLKGYLDVSTKFDKPPGSICTKCRNSDPQATDYVMLYDVSSSISESNRGLMIDFVKSFLDFIDLDNTDNRFAVVDFNVLAKLLLPLTPKMSSAKIIESLKSMEVNDSFALTNTPHALKVANDEVYATLPSSSTRPRVTILFTDGEPSAFYAAFYEGPYSDKNIIQDYDVSGAAWAMNQINGNVKTDNEVNENIAIDKQKKMSDFIENIGADIQEEVKKMRETYGAQIITIYVGRKTGEDAVMLMREITSEEQELSVDNFEDLKKDVLDRLQNKIC</sequence>
<dbReference type="PANTHER" id="PTHR24020">
    <property type="entry name" value="COLLAGEN ALPHA"/>
    <property type="match status" value="1"/>
</dbReference>
<reference evidence="2" key="1">
    <citation type="journal article" date="2008" name="Nat. Genet.">
        <title>The Pristionchus pacificus genome provides a unique perspective on nematode lifestyle and parasitism.</title>
        <authorList>
            <person name="Dieterich C."/>
            <person name="Clifton S.W."/>
            <person name="Schuster L.N."/>
            <person name="Chinwalla A."/>
            <person name="Delehaunty K."/>
            <person name="Dinkelacker I."/>
            <person name="Fulton L."/>
            <person name="Fulton R."/>
            <person name="Godfrey J."/>
            <person name="Minx P."/>
            <person name="Mitreva M."/>
            <person name="Roeseler W."/>
            <person name="Tian H."/>
            <person name="Witte H."/>
            <person name="Yang S.P."/>
            <person name="Wilson R.K."/>
            <person name="Sommer R.J."/>
        </authorList>
    </citation>
    <scope>NUCLEOTIDE SEQUENCE [LARGE SCALE GENOMIC DNA]</scope>
    <source>
        <strain evidence="2">PS312</strain>
    </source>
</reference>
<dbReference type="Pfam" id="PF00092">
    <property type="entry name" value="VWA"/>
    <property type="match status" value="2"/>
</dbReference>
<dbReference type="InterPro" id="IPR050525">
    <property type="entry name" value="ECM_Assembly_Org"/>
</dbReference>
<evidence type="ECO:0000313" key="2">
    <source>
        <dbReference type="Proteomes" id="UP000005239"/>
    </source>
</evidence>
<keyword evidence="2" id="KW-1185">Reference proteome</keyword>
<proteinExistence type="predicted"/>
<accession>A0A2A6BNL8</accession>
<dbReference type="OrthoDB" id="199024at2759"/>
<dbReference type="InterPro" id="IPR002035">
    <property type="entry name" value="VWF_A"/>
</dbReference>
<dbReference type="CDD" id="cd00198">
    <property type="entry name" value="vWFA"/>
    <property type="match status" value="2"/>
</dbReference>
<gene>
    <name evidence="1" type="primary">WBGene00274411</name>
</gene>
<dbReference type="Proteomes" id="UP000005239">
    <property type="component" value="Unassembled WGS sequence"/>
</dbReference>
<dbReference type="InterPro" id="IPR036465">
    <property type="entry name" value="vWFA_dom_sf"/>
</dbReference>
<dbReference type="SMART" id="SM00327">
    <property type="entry name" value="VWA"/>
    <property type="match status" value="2"/>
</dbReference>
<dbReference type="PANTHER" id="PTHR24020:SF84">
    <property type="entry name" value="VWFA DOMAIN-CONTAINING PROTEIN"/>
    <property type="match status" value="1"/>
</dbReference>
<dbReference type="EnsemblMetazoa" id="PPA36042.1">
    <property type="protein sequence ID" value="PPA36042.1"/>
    <property type="gene ID" value="WBGene00274411"/>
</dbReference>
<dbReference type="Gene3D" id="3.40.50.410">
    <property type="entry name" value="von Willebrand factor, type A domain"/>
    <property type="match status" value="2"/>
</dbReference>
<organism evidence="1 2">
    <name type="scientific">Pristionchus pacificus</name>
    <name type="common">Parasitic nematode worm</name>
    <dbReference type="NCBI Taxonomy" id="54126"/>
    <lineage>
        <taxon>Eukaryota</taxon>
        <taxon>Metazoa</taxon>
        <taxon>Ecdysozoa</taxon>
        <taxon>Nematoda</taxon>
        <taxon>Chromadorea</taxon>
        <taxon>Rhabditida</taxon>
        <taxon>Rhabditina</taxon>
        <taxon>Diplogasteromorpha</taxon>
        <taxon>Diplogasteroidea</taxon>
        <taxon>Neodiplogasteridae</taxon>
        <taxon>Pristionchus</taxon>
    </lineage>
</organism>
<dbReference type="SUPFAM" id="SSF53300">
    <property type="entry name" value="vWA-like"/>
    <property type="match status" value="2"/>
</dbReference>
<dbReference type="AlphaFoldDB" id="A0A2A6BNL8"/>
<protein>
    <submittedName>
        <fullName evidence="1">VWA domain-containing protein</fullName>
    </submittedName>
</protein>
<name>A0A2A6BNL8_PRIPA</name>